<sequence>MVLILLLLTSNVTIGRADSQHYGSYGETGFYGKYEKKTFPDSNDLTEDEKQILSTSPDEQTKIPAAGDASNEGMYLLSLITIVASIILYLKLRLNKNIN</sequence>
<reference evidence="3 4" key="1">
    <citation type="journal article" date="2018" name="Pathog. Dis.">
        <title>Whole-genome sequencing based characterization of antimicrobial resistance in Enterococcus.</title>
        <authorList>
            <person name="Tyson G."/>
        </authorList>
    </citation>
    <scope>NUCLEOTIDE SEQUENCE [LARGE SCALE GENOMIC DNA]</scope>
    <source>
        <strain evidence="3 4">CVM N55263</strain>
    </source>
</reference>
<feature type="region of interest" description="Disordered" evidence="1">
    <location>
        <begin position="39"/>
        <end position="65"/>
    </location>
</feature>
<evidence type="ECO:0000313" key="4">
    <source>
        <dbReference type="Proteomes" id="UP000237934"/>
    </source>
</evidence>
<gene>
    <name evidence="3" type="ORF">CUS89_11880</name>
</gene>
<keyword evidence="2" id="KW-0472">Membrane</keyword>
<accession>A0A2S7RRG3</accession>
<keyword evidence="2" id="KW-1133">Transmembrane helix</keyword>
<dbReference type="RefSeq" id="WP_074800932.1">
    <property type="nucleotide sequence ID" value="NZ_FOUC01000014.1"/>
</dbReference>
<feature type="transmembrane region" description="Helical" evidence="2">
    <location>
        <begin position="74"/>
        <end position="92"/>
    </location>
</feature>
<organism evidence="3 4">
    <name type="scientific">Enterococcus mundtii</name>
    <dbReference type="NCBI Taxonomy" id="53346"/>
    <lineage>
        <taxon>Bacteria</taxon>
        <taxon>Bacillati</taxon>
        <taxon>Bacillota</taxon>
        <taxon>Bacilli</taxon>
        <taxon>Lactobacillales</taxon>
        <taxon>Enterococcaceae</taxon>
        <taxon>Enterococcus</taxon>
    </lineage>
</organism>
<evidence type="ECO:0000256" key="1">
    <source>
        <dbReference type="SAM" id="MobiDB-lite"/>
    </source>
</evidence>
<dbReference type="EMBL" id="PUAP01000034">
    <property type="protein sequence ID" value="PQF22226.1"/>
    <property type="molecule type" value="Genomic_DNA"/>
</dbReference>
<dbReference type="Proteomes" id="UP000237934">
    <property type="component" value="Unassembled WGS sequence"/>
</dbReference>
<dbReference type="AlphaFoldDB" id="A0A2S7RRG3"/>
<protein>
    <recommendedName>
        <fullName evidence="5">Gram-positive cocci surface proteins LPxTG domain-containing protein</fullName>
    </recommendedName>
</protein>
<evidence type="ECO:0008006" key="5">
    <source>
        <dbReference type="Google" id="ProtNLM"/>
    </source>
</evidence>
<proteinExistence type="predicted"/>
<comment type="caution">
    <text evidence="3">The sequence shown here is derived from an EMBL/GenBank/DDBJ whole genome shotgun (WGS) entry which is preliminary data.</text>
</comment>
<evidence type="ECO:0000256" key="2">
    <source>
        <dbReference type="SAM" id="Phobius"/>
    </source>
</evidence>
<evidence type="ECO:0000313" key="3">
    <source>
        <dbReference type="EMBL" id="PQF22226.1"/>
    </source>
</evidence>
<name>A0A2S7RRG3_ENTMU</name>
<keyword evidence="2" id="KW-0812">Transmembrane</keyword>